<keyword evidence="14" id="KW-1185">Reference proteome</keyword>
<dbReference type="InterPro" id="IPR035090">
    <property type="entry name" value="Pyridoxal_P_attach_site"/>
</dbReference>
<comment type="similarity">
    <text evidence="3 11">Belongs to the glycogen phosphorylase family.</text>
</comment>
<keyword evidence="4" id="KW-0021">Allosteric enzyme</keyword>
<dbReference type="FunFam" id="3.40.50.2000:FF:000197">
    <property type="entry name" value="Alpha-1,4 glucan phosphorylase"/>
    <property type="match status" value="1"/>
</dbReference>
<dbReference type="GO" id="GO:0005980">
    <property type="term" value="P:glycogen catabolic process"/>
    <property type="evidence" value="ECO:0007669"/>
    <property type="project" value="TreeGrafter"/>
</dbReference>
<keyword evidence="7 11" id="KW-0808">Transferase</keyword>
<name>A0A5B8MGN5_9CHLO</name>
<dbReference type="InterPro" id="IPR000811">
    <property type="entry name" value="Glyco_trans_35"/>
</dbReference>
<evidence type="ECO:0000256" key="3">
    <source>
        <dbReference type="ARBA" id="ARBA00006047"/>
    </source>
</evidence>
<evidence type="ECO:0000256" key="7">
    <source>
        <dbReference type="ARBA" id="ARBA00022679"/>
    </source>
</evidence>
<evidence type="ECO:0000313" key="14">
    <source>
        <dbReference type="Proteomes" id="UP000316726"/>
    </source>
</evidence>
<dbReference type="PROSITE" id="PS00102">
    <property type="entry name" value="PHOSPHORYLASE"/>
    <property type="match status" value="1"/>
</dbReference>
<dbReference type="FunFam" id="3.40.50.2000:FF:000003">
    <property type="entry name" value="Alpha-1,4 glucan phosphorylase"/>
    <property type="match status" value="1"/>
</dbReference>
<dbReference type="Proteomes" id="UP000316726">
    <property type="component" value="Chromosome 3"/>
</dbReference>
<evidence type="ECO:0000256" key="12">
    <source>
        <dbReference type="SAM" id="MobiDB-lite"/>
    </source>
</evidence>
<keyword evidence="5" id="KW-0597">Phosphoprotein</keyword>
<evidence type="ECO:0000256" key="9">
    <source>
        <dbReference type="ARBA" id="ARBA00023277"/>
    </source>
</evidence>
<accession>A0A5B8MGN5</accession>
<dbReference type="FunFam" id="3.40.50.2000:FF:000807">
    <property type="entry name" value="Alpha-glucan phosphorylase 2, cytosolic"/>
    <property type="match status" value="1"/>
</dbReference>
<dbReference type="GO" id="GO:0005737">
    <property type="term" value="C:cytoplasm"/>
    <property type="evidence" value="ECO:0007669"/>
    <property type="project" value="TreeGrafter"/>
</dbReference>
<gene>
    <name evidence="13" type="ORF">A3770_03p20750</name>
</gene>
<comment type="catalytic activity">
    <reaction evidence="1 11">
        <text>[(1-&gt;4)-alpha-D-glucosyl](n) + phosphate = [(1-&gt;4)-alpha-D-glucosyl](n-1) + alpha-D-glucose 1-phosphate</text>
        <dbReference type="Rhea" id="RHEA:41732"/>
        <dbReference type="Rhea" id="RHEA-COMP:9584"/>
        <dbReference type="Rhea" id="RHEA-COMP:9586"/>
        <dbReference type="ChEBI" id="CHEBI:15444"/>
        <dbReference type="ChEBI" id="CHEBI:43474"/>
        <dbReference type="ChEBI" id="CHEBI:58601"/>
        <dbReference type="EC" id="2.4.1.1"/>
    </reaction>
</comment>
<dbReference type="STRING" id="1764295.A0A5B8MGN5"/>
<dbReference type="AlphaFoldDB" id="A0A5B8MGN5"/>
<dbReference type="PIRSF" id="PIRSF000460">
    <property type="entry name" value="Pprylas_GlgP"/>
    <property type="match status" value="1"/>
</dbReference>
<feature type="region of interest" description="Disordered" evidence="12">
    <location>
        <begin position="1"/>
        <end position="55"/>
    </location>
</feature>
<evidence type="ECO:0000256" key="1">
    <source>
        <dbReference type="ARBA" id="ARBA00001275"/>
    </source>
</evidence>
<dbReference type="EMBL" id="CP031036">
    <property type="protein sequence ID" value="QDZ19557.1"/>
    <property type="molecule type" value="Genomic_DNA"/>
</dbReference>
<dbReference type="CDD" id="cd04300">
    <property type="entry name" value="GT35_Glycogen_Phosphorylase"/>
    <property type="match status" value="1"/>
</dbReference>
<dbReference type="GO" id="GO:0008184">
    <property type="term" value="F:glycogen phosphorylase activity"/>
    <property type="evidence" value="ECO:0007669"/>
    <property type="project" value="InterPro"/>
</dbReference>
<keyword evidence="9 11" id="KW-0119">Carbohydrate metabolism</keyword>
<comment type="cofactor">
    <cofactor evidence="2 11">
        <name>pyridoxal 5'-phosphate</name>
        <dbReference type="ChEBI" id="CHEBI:597326"/>
    </cofactor>
</comment>
<evidence type="ECO:0000256" key="11">
    <source>
        <dbReference type="RuleBase" id="RU000587"/>
    </source>
</evidence>
<keyword evidence="8 10" id="KW-0663">Pyridoxal phosphate</keyword>
<evidence type="ECO:0000256" key="6">
    <source>
        <dbReference type="ARBA" id="ARBA00022676"/>
    </source>
</evidence>
<organism evidence="13 14">
    <name type="scientific">Chloropicon primus</name>
    <dbReference type="NCBI Taxonomy" id="1764295"/>
    <lineage>
        <taxon>Eukaryota</taxon>
        <taxon>Viridiplantae</taxon>
        <taxon>Chlorophyta</taxon>
        <taxon>Chloropicophyceae</taxon>
        <taxon>Chloropicales</taxon>
        <taxon>Chloropicaceae</taxon>
        <taxon>Chloropicon</taxon>
    </lineage>
</organism>
<feature type="modified residue" description="N6-(pyridoxal phosphate)lysine" evidence="10">
    <location>
        <position position="830"/>
    </location>
</feature>
<dbReference type="Gene3D" id="3.40.50.2000">
    <property type="entry name" value="Glycogen Phosphorylase B"/>
    <property type="match status" value="2"/>
</dbReference>
<reference evidence="13 14" key="1">
    <citation type="submission" date="2018-07" db="EMBL/GenBank/DDBJ databases">
        <title>The complete nuclear genome of the prasinophyte Chloropicon primus (CCMP1205).</title>
        <authorList>
            <person name="Pombert J.-F."/>
            <person name="Otis C."/>
            <person name="Turmel M."/>
            <person name="Lemieux C."/>
        </authorList>
    </citation>
    <scope>NUCLEOTIDE SEQUENCE [LARGE SCALE GENOMIC DNA]</scope>
    <source>
        <strain evidence="13 14">CCMP1205</strain>
    </source>
</reference>
<dbReference type="Pfam" id="PF00343">
    <property type="entry name" value="Phosphorylase"/>
    <property type="match status" value="2"/>
</dbReference>
<dbReference type="EC" id="2.4.1.1" evidence="11"/>
<evidence type="ECO:0000256" key="4">
    <source>
        <dbReference type="ARBA" id="ARBA00022533"/>
    </source>
</evidence>
<dbReference type="SUPFAM" id="SSF53756">
    <property type="entry name" value="UDP-Glycosyltransferase/glycogen phosphorylase"/>
    <property type="match status" value="1"/>
</dbReference>
<dbReference type="GO" id="GO:0030170">
    <property type="term" value="F:pyridoxal phosphate binding"/>
    <property type="evidence" value="ECO:0007669"/>
    <property type="project" value="TreeGrafter"/>
</dbReference>
<dbReference type="PANTHER" id="PTHR11468:SF4">
    <property type="entry name" value="ALPHA-GLUCAN PHOSPHORYLASE 2, CYTOSOLIC"/>
    <property type="match status" value="1"/>
</dbReference>
<dbReference type="OrthoDB" id="9215500at2759"/>
<evidence type="ECO:0000256" key="10">
    <source>
        <dbReference type="PIRSR" id="PIRSR000460-1"/>
    </source>
</evidence>
<protein>
    <recommendedName>
        <fullName evidence="11">Alpha-1,4 glucan phosphorylase</fullName>
        <ecNumber evidence="11">2.4.1.1</ecNumber>
    </recommendedName>
</protein>
<evidence type="ECO:0000256" key="2">
    <source>
        <dbReference type="ARBA" id="ARBA00001933"/>
    </source>
</evidence>
<evidence type="ECO:0000256" key="5">
    <source>
        <dbReference type="ARBA" id="ARBA00022553"/>
    </source>
</evidence>
<sequence length="986" mass="108796">MKTTACSRRGVVSVRASKGKEQGSAHRNLVASKGKKSSSSSSSSSSTSSVKKVEGGRRGEKGLIAVVGDAAVVPPARSGVAGQILGVAVVAAAAGAAVGTFVQKKLAGKGKEEEEPLGVPLALPSASLLPKDSAALAENIGYHSKYTAGGLPLRFTLPQAYQATAQSVGERLLERWDTTFNNFETENPKMAYYLSMEYLHGRTLSNAVNNIGLHGEYKDALLKFGHKLEEVESEEKDAGLGNGGLGRLASCFMDSCASLDLPVWGYGLRYKYGLFKQKIEDGLQAEVAEDWLDMSNPWEIKRDLVTYQVKFSGAVKNGEWVAGDEIQATAYDLPIPGYDTTNTISLRLWNVEAESGRFDLKSFNDGDHLSAHKSQIKAEDLCSVLYPGDDSAEGKELRLRQQYFLCSASMQDIVATFKRRQTAQVGKINWQSFPEKVSVQMNDTHPALSAPELMRILIDVEGLDWKTAWNIVKKTCNYTNHTILPEALEAWNMEMMESLLPRHMEIITRMDKEFRSSLRRSSGESIEDFQARLENMAILKNVDPVTLRKPERKASIKVGSKLSAAAVVAKEEQDEAEEPLPDPVVRMANMSVISAAHVNGVAAIHTEIVKAETFNDFYNLWPEKFQNKTNGVTPRRWLAWCNPALSKVITKWLGTEEWISDLTLLKGLEKHAEDPALKAEWVEAKTAMKVRLAEYVKENTGYDIPLTSMFDTQIKRIHEYKRQLLNIMAVAYRYKKIKAMSAAERKDVVPKVVMIGGKAFATYVQAKRIVQLIVAVAKTVNNDSEIGDLLKVVFIPNYNVSVAEVLIPGTDICQQISTAGMEASGTSNMKFMMNGSLTIGTLDGANVEIREEAGPEHFFLFGATEPEIPGIREDRAAGKFVPPPTFAETMDYIKSGVFGGETFEELLGSLEGNEGFGRGDYFCVGHDFPSYVEQLEAVDEHWKDQDKWVTSSIINTANSGKFSSDRTIDQYAREIWGVKPHAVPEL</sequence>
<evidence type="ECO:0000256" key="8">
    <source>
        <dbReference type="ARBA" id="ARBA00022898"/>
    </source>
</evidence>
<keyword evidence="6 11" id="KW-0328">Glycosyltransferase</keyword>
<feature type="compositionally biased region" description="Low complexity" evidence="12">
    <location>
        <begin position="37"/>
        <end position="50"/>
    </location>
</feature>
<evidence type="ECO:0000313" key="13">
    <source>
        <dbReference type="EMBL" id="QDZ19557.1"/>
    </source>
</evidence>
<proteinExistence type="inferred from homology"/>
<comment type="function">
    <text evidence="11">Allosteric enzyme that catalyzes the rate-limiting step in glycogen catabolism, the phosphorolytic cleavage of glycogen to produce glucose-1-phosphate, and plays a central role in maintaining cellular and organismal glucose homeostasis.</text>
</comment>
<dbReference type="PANTHER" id="PTHR11468">
    <property type="entry name" value="GLYCOGEN PHOSPHORYLASE"/>
    <property type="match status" value="1"/>
</dbReference>